<dbReference type="RefSeq" id="WP_078710651.1">
    <property type="nucleotide sequence ID" value="NZ_FUWY01000001.1"/>
</dbReference>
<feature type="chain" id="PRO_5039343024" evidence="1">
    <location>
        <begin position="21"/>
        <end position="245"/>
    </location>
</feature>
<name>A0A1T4JZA1_9FIRM</name>
<feature type="signal peptide" evidence="1">
    <location>
        <begin position="1"/>
        <end position="20"/>
    </location>
</feature>
<evidence type="ECO:0000313" key="2">
    <source>
        <dbReference type="EMBL" id="SJZ35520.1"/>
    </source>
</evidence>
<gene>
    <name evidence="2" type="ORF">SAMN02745191_0188</name>
</gene>
<evidence type="ECO:0000313" key="3">
    <source>
        <dbReference type="Proteomes" id="UP000243297"/>
    </source>
</evidence>
<sequence length="245" mass="28432">MKKYLIAILIMILVGCSAKVDYLNIDDDTLRDTIVNNFKKEFNDKFTVDEFSCRVVEEKKYGNVKSCSYVLLSDKYPDYPISGTKLSTNLKVEELEKREYSQIQYTIKMNNIYQDKIEGILNTGILLFVDEKDNLANDGKCDSFWNTDCKIFTFFIAIQVNDYEEADKYIEKLKELNEQVKYQSNNFKTNDIWVYFVNDFSQIEYIKHLASGPGINGGKVYFGHTDLSNDGFDVLREIKSADLID</sequence>
<protein>
    <submittedName>
        <fullName evidence="2">Uncharacterized protein</fullName>
    </submittedName>
</protein>
<evidence type="ECO:0000256" key="1">
    <source>
        <dbReference type="SAM" id="SignalP"/>
    </source>
</evidence>
<keyword evidence="3" id="KW-1185">Reference proteome</keyword>
<keyword evidence="1" id="KW-0732">Signal</keyword>
<dbReference type="Proteomes" id="UP000243297">
    <property type="component" value="Unassembled WGS sequence"/>
</dbReference>
<dbReference type="AlphaFoldDB" id="A0A1T4JZA1"/>
<accession>A0A1T4JZA1</accession>
<dbReference type="PROSITE" id="PS51257">
    <property type="entry name" value="PROKAR_LIPOPROTEIN"/>
    <property type="match status" value="1"/>
</dbReference>
<organism evidence="2 3">
    <name type="scientific">Anaerorhabdus furcosa</name>
    <dbReference type="NCBI Taxonomy" id="118967"/>
    <lineage>
        <taxon>Bacteria</taxon>
        <taxon>Bacillati</taxon>
        <taxon>Bacillota</taxon>
        <taxon>Erysipelotrichia</taxon>
        <taxon>Erysipelotrichales</taxon>
        <taxon>Erysipelotrichaceae</taxon>
        <taxon>Anaerorhabdus</taxon>
    </lineage>
</organism>
<proteinExistence type="predicted"/>
<dbReference type="EMBL" id="FUWY01000001">
    <property type="protein sequence ID" value="SJZ35520.1"/>
    <property type="molecule type" value="Genomic_DNA"/>
</dbReference>
<reference evidence="3" key="1">
    <citation type="submission" date="2017-02" db="EMBL/GenBank/DDBJ databases">
        <authorList>
            <person name="Varghese N."/>
            <person name="Submissions S."/>
        </authorList>
    </citation>
    <scope>NUCLEOTIDE SEQUENCE [LARGE SCALE GENOMIC DNA]</scope>
    <source>
        <strain evidence="3">ATCC 25662</strain>
    </source>
</reference>